<keyword evidence="1" id="KW-0472">Membrane</keyword>
<dbReference type="OrthoDB" id="7632202at2"/>
<feature type="transmembrane region" description="Helical" evidence="1">
    <location>
        <begin position="6"/>
        <end position="26"/>
    </location>
</feature>
<name>A0A1I1P1W4_9RHOB</name>
<feature type="transmembrane region" description="Helical" evidence="1">
    <location>
        <begin position="68"/>
        <end position="87"/>
    </location>
</feature>
<keyword evidence="3" id="KW-1185">Reference proteome</keyword>
<evidence type="ECO:0000313" key="3">
    <source>
        <dbReference type="Proteomes" id="UP000231644"/>
    </source>
</evidence>
<keyword evidence="1" id="KW-0812">Transmembrane</keyword>
<accession>A0A1I1P1W4</accession>
<dbReference type="STRING" id="517719.SAMN05421762_3293"/>
<dbReference type="Proteomes" id="UP000231644">
    <property type="component" value="Unassembled WGS sequence"/>
</dbReference>
<evidence type="ECO:0008006" key="4">
    <source>
        <dbReference type="Google" id="ProtNLM"/>
    </source>
</evidence>
<evidence type="ECO:0000313" key="2">
    <source>
        <dbReference type="EMBL" id="SFD03944.1"/>
    </source>
</evidence>
<proteinExistence type="predicted"/>
<protein>
    <recommendedName>
        <fullName evidence="4">Cation/multidrug efflux pump</fullName>
    </recommendedName>
</protein>
<organism evidence="2 3">
    <name type="scientific">Pseudooceanicola nitratireducens</name>
    <dbReference type="NCBI Taxonomy" id="517719"/>
    <lineage>
        <taxon>Bacteria</taxon>
        <taxon>Pseudomonadati</taxon>
        <taxon>Pseudomonadota</taxon>
        <taxon>Alphaproteobacteria</taxon>
        <taxon>Rhodobacterales</taxon>
        <taxon>Paracoccaceae</taxon>
        <taxon>Pseudooceanicola</taxon>
    </lineage>
</organism>
<reference evidence="2 3" key="1">
    <citation type="submission" date="2016-10" db="EMBL/GenBank/DDBJ databases">
        <authorList>
            <person name="de Groot N.N."/>
        </authorList>
    </citation>
    <scope>NUCLEOTIDE SEQUENCE [LARGE SCALE GENOMIC DNA]</scope>
    <source>
        <strain evidence="2 3">DSM 29619</strain>
    </source>
</reference>
<evidence type="ECO:0000256" key="1">
    <source>
        <dbReference type="SAM" id="Phobius"/>
    </source>
</evidence>
<dbReference type="RefSeq" id="WP_093445801.1">
    <property type="nucleotide sequence ID" value="NZ_CAXQIN010000033.1"/>
</dbReference>
<keyword evidence="1" id="KW-1133">Transmembrane helix</keyword>
<sequence>MIALARLLLVLLVGLTVVYVSVSLWSRGVRKGKLRRAYDAGDREYGEDRDLYVRRGLEDYDDSFRRKLILLVYIVPLAVIAYIIYVVNYS</sequence>
<dbReference type="AlphaFoldDB" id="A0A1I1P1W4"/>
<dbReference type="EMBL" id="FOLX01000001">
    <property type="protein sequence ID" value="SFD03944.1"/>
    <property type="molecule type" value="Genomic_DNA"/>
</dbReference>
<gene>
    <name evidence="2" type="ORF">SAMN05421762_3293</name>
</gene>